<dbReference type="EMBL" id="UINC01007232">
    <property type="protein sequence ID" value="SVA32166.1"/>
    <property type="molecule type" value="Genomic_DNA"/>
</dbReference>
<proteinExistence type="predicted"/>
<gene>
    <name evidence="1" type="ORF">METZ01_LOCUS85020</name>
</gene>
<accession>A0A381UVK6</accession>
<feature type="non-terminal residue" evidence="1">
    <location>
        <position position="1"/>
    </location>
</feature>
<organism evidence="1">
    <name type="scientific">marine metagenome</name>
    <dbReference type="NCBI Taxonomy" id="408172"/>
    <lineage>
        <taxon>unclassified sequences</taxon>
        <taxon>metagenomes</taxon>
        <taxon>ecological metagenomes</taxon>
    </lineage>
</organism>
<name>A0A381UVK6_9ZZZZ</name>
<protein>
    <submittedName>
        <fullName evidence="1">Uncharacterized protein</fullName>
    </submittedName>
</protein>
<reference evidence="1" key="1">
    <citation type="submission" date="2018-05" db="EMBL/GenBank/DDBJ databases">
        <authorList>
            <person name="Lanie J.A."/>
            <person name="Ng W.-L."/>
            <person name="Kazmierczak K.M."/>
            <person name="Andrzejewski T.M."/>
            <person name="Davidsen T.M."/>
            <person name="Wayne K.J."/>
            <person name="Tettelin H."/>
            <person name="Glass J.I."/>
            <person name="Rusch D."/>
            <person name="Podicherti R."/>
            <person name="Tsui H.-C.T."/>
            <person name="Winkler M.E."/>
        </authorList>
    </citation>
    <scope>NUCLEOTIDE SEQUENCE</scope>
</reference>
<sequence>VVIGRTFVKLLRWGLRFHSVFHVLEFVSALIETAYVTAGLAFFAGAIEVLASFLLPHEHVHFKGLIPTVHEECDDSDQDP</sequence>
<evidence type="ECO:0000313" key="1">
    <source>
        <dbReference type="EMBL" id="SVA32166.1"/>
    </source>
</evidence>
<dbReference type="AlphaFoldDB" id="A0A381UVK6"/>